<feature type="compositionally biased region" description="Pro residues" evidence="7">
    <location>
        <begin position="50"/>
        <end position="61"/>
    </location>
</feature>
<proteinExistence type="predicted"/>
<dbReference type="CDD" id="cd16913">
    <property type="entry name" value="YkuD_like"/>
    <property type="match status" value="1"/>
</dbReference>
<feature type="chain" id="PRO_5038882304" evidence="8">
    <location>
        <begin position="27"/>
        <end position="218"/>
    </location>
</feature>
<gene>
    <name evidence="10" type="ORF">DIW82_05850</name>
</gene>
<evidence type="ECO:0000256" key="8">
    <source>
        <dbReference type="SAM" id="SignalP"/>
    </source>
</evidence>
<dbReference type="Gene3D" id="2.40.440.10">
    <property type="entry name" value="L,D-transpeptidase catalytic domain-like"/>
    <property type="match status" value="1"/>
</dbReference>
<dbReference type="EMBL" id="DQID01000157">
    <property type="protein sequence ID" value="HCT14315.1"/>
    <property type="molecule type" value="Genomic_DNA"/>
</dbReference>
<name>A0A3D4SZ21_9CORY</name>
<dbReference type="Proteomes" id="UP000261739">
    <property type="component" value="Unassembled WGS sequence"/>
</dbReference>
<dbReference type="SUPFAM" id="SSF141523">
    <property type="entry name" value="L,D-transpeptidase catalytic domain-like"/>
    <property type="match status" value="1"/>
</dbReference>
<dbReference type="GO" id="GO:0016740">
    <property type="term" value="F:transferase activity"/>
    <property type="evidence" value="ECO:0007669"/>
    <property type="project" value="UniProtKB-KW"/>
</dbReference>
<organism evidence="10 11">
    <name type="scientific">Corynebacterium nuruki</name>
    <dbReference type="NCBI Taxonomy" id="1032851"/>
    <lineage>
        <taxon>Bacteria</taxon>
        <taxon>Bacillati</taxon>
        <taxon>Actinomycetota</taxon>
        <taxon>Actinomycetes</taxon>
        <taxon>Mycobacteriales</taxon>
        <taxon>Corynebacteriaceae</taxon>
        <taxon>Corynebacterium</taxon>
    </lineage>
</organism>
<feature type="domain" description="L,D-TPase catalytic" evidence="9">
    <location>
        <begin position="102"/>
        <end position="217"/>
    </location>
</feature>
<dbReference type="InterPro" id="IPR005490">
    <property type="entry name" value="LD_TPept_cat_dom"/>
</dbReference>
<evidence type="ECO:0000256" key="7">
    <source>
        <dbReference type="SAM" id="MobiDB-lite"/>
    </source>
</evidence>
<comment type="pathway">
    <text evidence="1 6">Cell wall biogenesis; peptidoglycan biosynthesis.</text>
</comment>
<dbReference type="AlphaFoldDB" id="A0A3D4SZ21"/>
<reference evidence="10 11" key="1">
    <citation type="journal article" date="2018" name="Nat. Biotechnol.">
        <title>A standardized bacterial taxonomy based on genome phylogeny substantially revises the tree of life.</title>
        <authorList>
            <person name="Parks D.H."/>
            <person name="Chuvochina M."/>
            <person name="Waite D.W."/>
            <person name="Rinke C."/>
            <person name="Skarshewski A."/>
            <person name="Chaumeil P.A."/>
            <person name="Hugenholtz P."/>
        </authorList>
    </citation>
    <scope>NUCLEOTIDE SEQUENCE [LARGE SCALE GENOMIC DNA]</scope>
    <source>
        <strain evidence="10">UBA11247</strain>
    </source>
</reference>
<dbReference type="InterPro" id="IPR038063">
    <property type="entry name" value="Transpep_catalytic_dom"/>
</dbReference>
<dbReference type="UniPathway" id="UPA00219"/>
<evidence type="ECO:0000256" key="5">
    <source>
        <dbReference type="ARBA" id="ARBA00023316"/>
    </source>
</evidence>
<keyword evidence="8" id="KW-0732">Signal</keyword>
<feature type="compositionally biased region" description="Pro residues" evidence="7">
    <location>
        <begin position="68"/>
        <end position="95"/>
    </location>
</feature>
<feature type="active site" description="Nucleophile" evidence="6">
    <location>
        <position position="193"/>
    </location>
</feature>
<dbReference type="GO" id="GO:0005576">
    <property type="term" value="C:extracellular region"/>
    <property type="evidence" value="ECO:0007669"/>
    <property type="project" value="TreeGrafter"/>
</dbReference>
<feature type="active site" description="Proton donor/acceptor" evidence="6">
    <location>
        <position position="182"/>
    </location>
</feature>
<feature type="region of interest" description="Disordered" evidence="7">
    <location>
        <begin position="40"/>
        <end position="95"/>
    </location>
</feature>
<evidence type="ECO:0000256" key="4">
    <source>
        <dbReference type="ARBA" id="ARBA00022984"/>
    </source>
</evidence>
<dbReference type="Pfam" id="PF03734">
    <property type="entry name" value="YkuD"/>
    <property type="match status" value="1"/>
</dbReference>
<dbReference type="GO" id="GO:0071555">
    <property type="term" value="P:cell wall organization"/>
    <property type="evidence" value="ECO:0007669"/>
    <property type="project" value="UniProtKB-UniRule"/>
</dbReference>
<dbReference type="PANTHER" id="PTHR30582">
    <property type="entry name" value="L,D-TRANSPEPTIDASE"/>
    <property type="match status" value="1"/>
</dbReference>
<keyword evidence="3 6" id="KW-0133">Cell shape</keyword>
<evidence type="ECO:0000256" key="1">
    <source>
        <dbReference type="ARBA" id="ARBA00004752"/>
    </source>
</evidence>
<accession>A0A3D4SZ21</accession>
<keyword evidence="5 6" id="KW-0961">Cell wall biogenesis/degradation</keyword>
<evidence type="ECO:0000313" key="11">
    <source>
        <dbReference type="Proteomes" id="UP000261739"/>
    </source>
</evidence>
<dbReference type="GO" id="GO:0071972">
    <property type="term" value="F:peptidoglycan L,D-transpeptidase activity"/>
    <property type="evidence" value="ECO:0007669"/>
    <property type="project" value="TreeGrafter"/>
</dbReference>
<evidence type="ECO:0000259" key="9">
    <source>
        <dbReference type="PROSITE" id="PS52029"/>
    </source>
</evidence>
<dbReference type="InterPro" id="IPR050979">
    <property type="entry name" value="LD-transpeptidase"/>
</dbReference>
<protein>
    <submittedName>
        <fullName evidence="10">Murein L,D-transpeptidase</fullName>
    </submittedName>
</protein>
<evidence type="ECO:0000313" key="10">
    <source>
        <dbReference type="EMBL" id="HCT14315.1"/>
    </source>
</evidence>
<keyword evidence="4 6" id="KW-0573">Peptidoglycan synthesis</keyword>
<evidence type="ECO:0000256" key="3">
    <source>
        <dbReference type="ARBA" id="ARBA00022960"/>
    </source>
</evidence>
<sequence length="218" mass="22193">MRSLLKYLTAAVGAVLALAFAPTAAAQALPELPQLPQLPPISVPQLPGLPDLPAPPAPPAPGDNVAPAPAPAPDPVPAPDPAPAPAPAPDPAPAPAPCAVQAKACINLTDQTAWLQDGAGNIVRGPVPISSGKPGFETPVGTTQVTRKVIDEWSVPYNAPMPYSVYFSAGTSYPGDIGIAFHEGDPAVLSNGCIHLLHDDAVAFFDWLQPGDVVDVVA</sequence>
<dbReference type="STRING" id="863239.GCA_000213935_00048"/>
<evidence type="ECO:0000256" key="6">
    <source>
        <dbReference type="PROSITE-ProRule" id="PRU01373"/>
    </source>
</evidence>
<feature type="signal peptide" evidence="8">
    <location>
        <begin position="1"/>
        <end position="26"/>
    </location>
</feature>
<dbReference type="GO" id="GO:0018104">
    <property type="term" value="P:peptidoglycan-protein cross-linking"/>
    <property type="evidence" value="ECO:0007669"/>
    <property type="project" value="TreeGrafter"/>
</dbReference>
<dbReference type="RefSeq" id="WP_273051543.1">
    <property type="nucleotide sequence ID" value="NZ_DAITTW010000016.1"/>
</dbReference>
<dbReference type="GO" id="GO:0008360">
    <property type="term" value="P:regulation of cell shape"/>
    <property type="evidence" value="ECO:0007669"/>
    <property type="project" value="UniProtKB-UniRule"/>
</dbReference>
<dbReference type="PROSITE" id="PS52029">
    <property type="entry name" value="LD_TPASE"/>
    <property type="match status" value="1"/>
</dbReference>
<evidence type="ECO:0000256" key="2">
    <source>
        <dbReference type="ARBA" id="ARBA00022679"/>
    </source>
</evidence>
<dbReference type="PANTHER" id="PTHR30582:SF33">
    <property type="entry name" value="EXPORTED PROTEIN"/>
    <property type="match status" value="1"/>
</dbReference>
<comment type="caution">
    <text evidence="10">The sequence shown here is derived from an EMBL/GenBank/DDBJ whole genome shotgun (WGS) entry which is preliminary data.</text>
</comment>
<keyword evidence="2" id="KW-0808">Transferase</keyword>